<feature type="compositionally biased region" description="Low complexity" evidence="1">
    <location>
        <begin position="501"/>
        <end position="514"/>
    </location>
</feature>
<dbReference type="RefSeq" id="WP_266062822.1">
    <property type="nucleotide sequence ID" value="NZ_JAPKFM010000019.1"/>
</dbReference>
<feature type="compositionally biased region" description="Low complexity" evidence="1">
    <location>
        <begin position="290"/>
        <end position="307"/>
    </location>
</feature>
<evidence type="ECO:0000313" key="3">
    <source>
        <dbReference type="EMBL" id="MCX2965793.1"/>
    </source>
</evidence>
<name>A0A9X3D6B7_9ACTN</name>
<proteinExistence type="predicted"/>
<feature type="transmembrane region" description="Helical" evidence="2">
    <location>
        <begin position="427"/>
        <end position="448"/>
    </location>
</feature>
<sequence length="539" mass="55995">MTDDSTDDDRSVDATTDFDARPIDRSVLADVSAQQNALAIPPELPFVVIDVRPGGLRVGLADPRLEAVIGERTAAGIRPDVLDQLLADHLVSTGRVAEPTGDEWTAELLTLAARARARLATADATFIMGREHVRFFRVAQRDLDEATASLADEVVRLCDEVATTTTESVRSVVLAPGHQTWPGLLTALAARTPWPVLAIGTAVDAGPRSRHDAHDEVGESVVERPAGPMPSEAIGAQLIDSATTEFPHSDGGSEAVDAELLGADTVAPESVTPEPIPAESVAPEPIPAESVAAESVAAEPADAEPVAQPTQSGDFPVAWIDDVLTPITEPIAVVTATHDRHGHRPDDVAARAGQPPSPHGEPERSTAGDPYLLDAPATLDDPAPRTVTDVPSPPPGGYDPRDWSLEPAAAVPSVPAGKSRPRMPTRLLVGVGAAGVVAAIAVTVAFGASGDGDPAERPTASSAATHTTDAPTSTYADPADVVDAGVAAARYTPPPPPPPSTTTSEPTQQQQNQPRPRPRPRQRVIPNPIPGLPPIILPG</sequence>
<protein>
    <submittedName>
        <fullName evidence="3">Uncharacterized protein</fullName>
    </submittedName>
</protein>
<comment type="caution">
    <text evidence="3">The sequence shown here is derived from an EMBL/GenBank/DDBJ whole genome shotgun (WGS) entry which is preliminary data.</text>
</comment>
<feature type="region of interest" description="Disordered" evidence="1">
    <location>
        <begin position="338"/>
        <end position="405"/>
    </location>
</feature>
<keyword evidence="2" id="KW-0812">Transmembrane</keyword>
<evidence type="ECO:0000256" key="2">
    <source>
        <dbReference type="SAM" id="Phobius"/>
    </source>
</evidence>
<keyword evidence="2" id="KW-0472">Membrane</keyword>
<feature type="compositionally biased region" description="Basic and acidic residues" evidence="1">
    <location>
        <begin position="207"/>
        <end position="217"/>
    </location>
</feature>
<feature type="compositionally biased region" description="Pro residues" evidence="1">
    <location>
        <begin position="527"/>
        <end position="539"/>
    </location>
</feature>
<accession>A0A9X3D6B7</accession>
<feature type="region of interest" description="Disordered" evidence="1">
    <location>
        <begin position="448"/>
        <end position="539"/>
    </location>
</feature>
<keyword evidence="2" id="KW-1133">Transmembrane helix</keyword>
<dbReference type="Proteomes" id="UP001143347">
    <property type="component" value="Unassembled WGS sequence"/>
</dbReference>
<feature type="region of interest" description="Disordered" evidence="1">
    <location>
        <begin position="205"/>
        <end position="231"/>
    </location>
</feature>
<reference evidence="3" key="1">
    <citation type="submission" date="2022-10" db="EMBL/GenBank/DDBJ databases">
        <title>WGS of marine actinomycetes from Thailand.</title>
        <authorList>
            <person name="Thawai C."/>
        </authorList>
    </citation>
    <scope>NUCLEOTIDE SEQUENCE</scope>
    <source>
        <strain evidence="3">SW21</strain>
    </source>
</reference>
<evidence type="ECO:0000313" key="4">
    <source>
        <dbReference type="Proteomes" id="UP001143347"/>
    </source>
</evidence>
<organism evidence="3 4">
    <name type="scientific">Gordonia aquimaris</name>
    <dbReference type="NCBI Taxonomy" id="2984863"/>
    <lineage>
        <taxon>Bacteria</taxon>
        <taxon>Bacillati</taxon>
        <taxon>Actinomycetota</taxon>
        <taxon>Actinomycetes</taxon>
        <taxon>Mycobacteriales</taxon>
        <taxon>Gordoniaceae</taxon>
        <taxon>Gordonia</taxon>
    </lineage>
</organism>
<dbReference type="EMBL" id="JAPKFM010000019">
    <property type="protein sequence ID" value="MCX2965793.1"/>
    <property type="molecule type" value="Genomic_DNA"/>
</dbReference>
<keyword evidence="4" id="KW-1185">Reference proteome</keyword>
<feature type="region of interest" description="Disordered" evidence="1">
    <location>
        <begin position="290"/>
        <end position="313"/>
    </location>
</feature>
<evidence type="ECO:0000256" key="1">
    <source>
        <dbReference type="SAM" id="MobiDB-lite"/>
    </source>
</evidence>
<dbReference type="AlphaFoldDB" id="A0A9X3D6B7"/>
<gene>
    <name evidence="3" type="ORF">OSB52_17025</name>
</gene>
<feature type="compositionally biased region" description="Low complexity" evidence="1">
    <location>
        <begin position="459"/>
        <end position="489"/>
    </location>
</feature>